<keyword evidence="3" id="KW-0238">DNA-binding</keyword>
<dbReference type="SUPFAM" id="SSF52540">
    <property type="entry name" value="P-loop containing nucleoside triphosphate hydrolases"/>
    <property type="match status" value="1"/>
</dbReference>
<keyword evidence="6" id="KW-0347">Helicase</keyword>
<dbReference type="Pfam" id="PF04851">
    <property type="entry name" value="ResIII"/>
    <property type="match status" value="1"/>
</dbReference>
<dbReference type="Proteomes" id="UP000603641">
    <property type="component" value="Unassembled WGS sequence"/>
</dbReference>
<keyword evidence="1" id="KW-0547">Nucleotide-binding</keyword>
<evidence type="ECO:0000259" key="5">
    <source>
        <dbReference type="PROSITE" id="PS51194"/>
    </source>
</evidence>
<name>A0ABR8SI47_9BACL</name>
<evidence type="ECO:0000259" key="4">
    <source>
        <dbReference type="PROSITE" id="PS51192"/>
    </source>
</evidence>
<organism evidence="6 7">
    <name type="scientific">Fictibacillus norfolkensis</name>
    <dbReference type="NCBI Taxonomy" id="2762233"/>
    <lineage>
        <taxon>Bacteria</taxon>
        <taxon>Bacillati</taxon>
        <taxon>Bacillota</taxon>
        <taxon>Bacilli</taxon>
        <taxon>Bacillales</taxon>
        <taxon>Fictibacillaceae</taxon>
        <taxon>Fictibacillus</taxon>
    </lineage>
</organism>
<comment type="caution">
    <text evidence="6">The sequence shown here is derived from an EMBL/GenBank/DDBJ whole genome shotgun (WGS) entry which is preliminary data.</text>
</comment>
<accession>A0ABR8SI47</accession>
<evidence type="ECO:0000256" key="1">
    <source>
        <dbReference type="ARBA" id="ARBA00022741"/>
    </source>
</evidence>
<evidence type="ECO:0000313" key="7">
    <source>
        <dbReference type="Proteomes" id="UP000603641"/>
    </source>
</evidence>
<dbReference type="Gene3D" id="3.40.50.300">
    <property type="entry name" value="P-loop containing nucleotide triphosphate hydrolases"/>
    <property type="match status" value="2"/>
</dbReference>
<keyword evidence="7" id="KW-1185">Reference proteome</keyword>
<dbReference type="GO" id="GO:0004386">
    <property type="term" value="F:helicase activity"/>
    <property type="evidence" value="ECO:0007669"/>
    <property type="project" value="UniProtKB-KW"/>
</dbReference>
<dbReference type="InterPro" id="IPR027417">
    <property type="entry name" value="P-loop_NTPase"/>
</dbReference>
<evidence type="ECO:0000256" key="2">
    <source>
        <dbReference type="ARBA" id="ARBA00022840"/>
    </source>
</evidence>
<keyword evidence="6" id="KW-0378">Hydrolase</keyword>
<protein>
    <submittedName>
        <fullName evidence="6">DEAD/DEAH box helicase</fullName>
    </submittedName>
</protein>
<feature type="domain" description="Helicase ATP-binding" evidence="4">
    <location>
        <begin position="172"/>
        <end position="324"/>
    </location>
</feature>
<dbReference type="PANTHER" id="PTHR30580">
    <property type="entry name" value="PRIMOSOMAL PROTEIN N"/>
    <property type="match status" value="1"/>
</dbReference>
<reference evidence="6 7" key="1">
    <citation type="submission" date="2020-08" db="EMBL/GenBank/DDBJ databases">
        <title>A Genomic Blueprint of the Chicken Gut Microbiome.</title>
        <authorList>
            <person name="Gilroy R."/>
            <person name="Ravi A."/>
            <person name="Getino M."/>
            <person name="Pursley I."/>
            <person name="Horton D.L."/>
            <person name="Alikhan N.-F."/>
            <person name="Baker D."/>
            <person name="Gharbi K."/>
            <person name="Hall N."/>
            <person name="Watson M."/>
            <person name="Adriaenssens E.M."/>
            <person name="Foster-Nyarko E."/>
            <person name="Jarju S."/>
            <person name="Secka A."/>
            <person name="Antonio M."/>
            <person name="Oren A."/>
            <person name="Chaudhuri R."/>
            <person name="La Ragione R.M."/>
            <person name="Hildebrand F."/>
            <person name="Pallen M.J."/>
        </authorList>
    </citation>
    <scope>NUCLEOTIDE SEQUENCE [LARGE SCALE GENOMIC DNA]</scope>
    <source>
        <strain evidence="6 7">Sa2CUA10</strain>
    </source>
</reference>
<dbReference type="PROSITE" id="PS51192">
    <property type="entry name" value="HELICASE_ATP_BIND_1"/>
    <property type="match status" value="1"/>
</dbReference>
<dbReference type="SMART" id="SM00487">
    <property type="entry name" value="DEXDc"/>
    <property type="match status" value="1"/>
</dbReference>
<dbReference type="InterPro" id="IPR006935">
    <property type="entry name" value="Helicase/UvrB_N"/>
</dbReference>
<dbReference type="InterPro" id="IPR014001">
    <property type="entry name" value="Helicase_ATP-bd"/>
</dbReference>
<keyword evidence="2" id="KW-0067">ATP-binding</keyword>
<dbReference type="EMBL" id="JACSQM010000001">
    <property type="protein sequence ID" value="MBD7963147.1"/>
    <property type="molecule type" value="Genomic_DNA"/>
</dbReference>
<dbReference type="PROSITE" id="PS51194">
    <property type="entry name" value="HELICASE_CTER"/>
    <property type="match status" value="1"/>
</dbReference>
<gene>
    <name evidence="6" type="ORF">H9648_03695</name>
</gene>
<evidence type="ECO:0000313" key="6">
    <source>
        <dbReference type="EMBL" id="MBD7963147.1"/>
    </source>
</evidence>
<dbReference type="InterPro" id="IPR001650">
    <property type="entry name" value="Helicase_C-like"/>
</dbReference>
<proteinExistence type="predicted"/>
<dbReference type="SMART" id="SM00490">
    <property type="entry name" value="HELICc"/>
    <property type="match status" value="1"/>
</dbReference>
<dbReference type="PANTHER" id="PTHR30580:SF1">
    <property type="entry name" value="COMF OPERON PROTEIN 1"/>
    <property type="match status" value="1"/>
</dbReference>
<sequence>MRFVSLFLNNRLTIAPETLVNDSSLKAVPFFELPMVEQPPLNQTFRYDEKLQQILYGKQLLFDELSFTVDQIQLHYENGYVKYSIGISKTSNGYVCSRCGNEKSRLFAVFSCFRCKSDSCAYCRNCIMMGRVSECTPMISWCGPKVRWPLENNLLWNGELSSGQQLASQKFVEGIGSEGELLIWAVCGAGKTEVLFKGIEKALNLGLRVCIATPRTDVVLELAPRLKAVFPNSMVASYYGGSEERETKAQLVISTTHQMYRFKQAFNIMIVDEVDAFPYSYDQTLQHSVSLAVTPKHFLLYLSATPSKTMKKAAMNERLPCVKIPKRFHGFPLPVPKMVWGGEWKKRLERGKLPATFLKWLKAQAESGRRAMIFVSSVSVLEKLIELIRKEVDVPVDSVHSEDPLRKEKVIQFRNEDIQLLLTTTILERGVTVPFLDVAVFGADHDVFTESALVQIAGRSGRSKDDHDGKVLLFHYGKSLSMIQAINHIKNMNKEAGL</sequence>
<evidence type="ECO:0000256" key="3">
    <source>
        <dbReference type="ARBA" id="ARBA00023125"/>
    </source>
</evidence>
<dbReference type="Pfam" id="PF00271">
    <property type="entry name" value="Helicase_C"/>
    <property type="match status" value="1"/>
</dbReference>
<feature type="domain" description="Helicase C-terminal" evidence="5">
    <location>
        <begin position="357"/>
        <end position="498"/>
    </location>
</feature>